<protein>
    <submittedName>
        <fullName evidence="5">Helix-turn-helix domain-containing protein</fullName>
    </submittedName>
</protein>
<dbReference type="InterPro" id="IPR020449">
    <property type="entry name" value="Tscrpt_reg_AraC-type_HTH"/>
</dbReference>
<keyword evidence="3" id="KW-0804">Transcription</keyword>
<dbReference type="GO" id="GO:0003700">
    <property type="term" value="F:DNA-binding transcription factor activity"/>
    <property type="evidence" value="ECO:0007669"/>
    <property type="project" value="InterPro"/>
</dbReference>
<evidence type="ECO:0000313" key="5">
    <source>
        <dbReference type="EMBL" id="TKT92412.1"/>
    </source>
</evidence>
<dbReference type="Pfam" id="PF02311">
    <property type="entry name" value="AraC_binding"/>
    <property type="match status" value="1"/>
</dbReference>
<dbReference type="PRINTS" id="PR00032">
    <property type="entry name" value="HTHARAC"/>
</dbReference>
<dbReference type="SUPFAM" id="SSF46689">
    <property type="entry name" value="Homeodomain-like"/>
    <property type="match status" value="1"/>
</dbReference>
<reference evidence="5 6" key="1">
    <citation type="submission" date="2019-05" db="EMBL/GenBank/DDBJ databases">
        <title>Dyadobacter AR-3-8 sp. nov., isolated from arctic soil.</title>
        <authorList>
            <person name="Chaudhary D.K."/>
        </authorList>
    </citation>
    <scope>NUCLEOTIDE SEQUENCE [LARGE SCALE GENOMIC DNA]</scope>
    <source>
        <strain evidence="5 6">AR-3-8</strain>
    </source>
</reference>
<proteinExistence type="predicted"/>
<dbReference type="EMBL" id="SZVO01000004">
    <property type="protein sequence ID" value="TKT92412.1"/>
    <property type="molecule type" value="Genomic_DNA"/>
</dbReference>
<keyword evidence="2" id="KW-0238">DNA-binding</keyword>
<evidence type="ECO:0000259" key="4">
    <source>
        <dbReference type="PROSITE" id="PS01124"/>
    </source>
</evidence>
<evidence type="ECO:0000313" key="6">
    <source>
        <dbReference type="Proteomes" id="UP000304900"/>
    </source>
</evidence>
<dbReference type="SMART" id="SM00342">
    <property type="entry name" value="HTH_ARAC"/>
    <property type="match status" value="1"/>
</dbReference>
<dbReference type="AlphaFoldDB" id="A0A4U6D543"/>
<dbReference type="InterPro" id="IPR009057">
    <property type="entry name" value="Homeodomain-like_sf"/>
</dbReference>
<dbReference type="Proteomes" id="UP000304900">
    <property type="component" value="Unassembled WGS sequence"/>
</dbReference>
<dbReference type="PANTHER" id="PTHR43280">
    <property type="entry name" value="ARAC-FAMILY TRANSCRIPTIONAL REGULATOR"/>
    <property type="match status" value="1"/>
</dbReference>
<dbReference type="PANTHER" id="PTHR43280:SF32">
    <property type="entry name" value="TRANSCRIPTIONAL REGULATORY PROTEIN"/>
    <property type="match status" value="1"/>
</dbReference>
<keyword evidence="6" id="KW-1185">Reference proteome</keyword>
<dbReference type="OrthoDB" id="9793451at2"/>
<dbReference type="PROSITE" id="PS01124">
    <property type="entry name" value="HTH_ARAC_FAMILY_2"/>
    <property type="match status" value="1"/>
</dbReference>
<dbReference type="InterPro" id="IPR018060">
    <property type="entry name" value="HTH_AraC"/>
</dbReference>
<evidence type="ECO:0000256" key="3">
    <source>
        <dbReference type="ARBA" id="ARBA00023163"/>
    </source>
</evidence>
<name>A0A4U6D543_9BACT</name>
<sequence>MLPTLGIDNIIQVPAATESFRILHHQPINMPLIKEAHKHDFFMLLIIENGSGIHTVDFENYEVSDFTVFFLAPGQAHHWDLSPETTGYQILFPADFLQSYQTENPFFKSKSIPFLRINPDYYHQLTGEIRQMEMELKHSLPYTDSIIQSRLLVILSLLRRWYEASYEGSYIVKPIRLLQNFSTLLEEHYQDHNDVAFYAGKLHVTANYLNTVCKRESGQTAGEQIRDRILLEIKRMLILTNADIKEIAFGLGFNDTSYFGRFFKKFTGQTPLSFRKNQ</sequence>
<comment type="caution">
    <text evidence="5">The sequence shown here is derived from an EMBL/GenBank/DDBJ whole genome shotgun (WGS) entry which is preliminary data.</text>
</comment>
<dbReference type="GO" id="GO:0043565">
    <property type="term" value="F:sequence-specific DNA binding"/>
    <property type="evidence" value="ECO:0007669"/>
    <property type="project" value="InterPro"/>
</dbReference>
<dbReference type="Pfam" id="PF12833">
    <property type="entry name" value="HTH_18"/>
    <property type="match status" value="1"/>
</dbReference>
<dbReference type="SUPFAM" id="SSF51215">
    <property type="entry name" value="Regulatory protein AraC"/>
    <property type="match status" value="1"/>
</dbReference>
<dbReference type="Gene3D" id="1.10.10.60">
    <property type="entry name" value="Homeodomain-like"/>
    <property type="match status" value="1"/>
</dbReference>
<dbReference type="InterPro" id="IPR003313">
    <property type="entry name" value="AraC-bd"/>
</dbReference>
<feature type="domain" description="HTH araC/xylS-type" evidence="4">
    <location>
        <begin position="179"/>
        <end position="277"/>
    </location>
</feature>
<keyword evidence="1" id="KW-0805">Transcription regulation</keyword>
<gene>
    <name evidence="5" type="ORF">FDK13_10595</name>
</gene>
<organism evidence="5 6">
    <name type="scientific">Dyadobacter frigoris</name>
    <dbReference type="NCBI Taxonomy" id="2576211"/>
    <lineage>
        <taxon>Bacteria</taxon>
        <taxon>Pseudomonadati</taxon>
        <taxon>Bacteroidota</taxon>
        <taxon>Cytophagia</taxon>
        <taxon>Cytophagales</taxon>
        <taxon>Spirosomataceae</taxon>
        <taxon>Dyadobacter</taxon>
    </lineage>
</organism>
<accession>A0A4U6D543</accession>
<dbReference type="RefSeq" id="WP_137339957.1">
    <property type="nucleotide sequence ID" value="NZ_BSQH01000007.1"/>
</dbReference>
<evidence type="ECO:0000256" key="2">
    <source>
        <dbReference type="ARBA" id="ARBA00023125"/>
    </source>
</evidence>
<evidence type="ECO:0000256" key="1">
    <source>
        <dbReference type="ARBA" id="ARBA00023015"/>
    </source>
</evidence>
<dbReference type="InterPro" id="IPR037923">
    <property type="entry name" value="HTH-like"/>
</dbReference>